<organism evidence="15 16">
    <name type="scientific">Edaphobacter aggregans</name>
    <dbReference type="NCBI Taxonomy" id="570835"/>
    <lineage>
        <taxon>Bacteria</taxon>
        <taxon>Pseudomonadati</taxon>
        <taxon>Acidobacteriota</taxon>
        <taxon>Terriglobia</taxon>
        <taxon>Terriglobales</taxon>
        <taxon>Acidobacteriaceae</taxon>
        <taxon>Edaphobacter</taxon>
    </lineage>
</organism>
<name>A0A428MEA5_9BACT</name>
<evidence type="ECO:0000259" key="12">
    <source>
        <dbReference type="Pfam" id="PF02449"/>
    </source>
</evidence>
<keyword evidence="16" id="KW-1185">Reference proteome</keyword>
<evidence type="ECO:0000259" key="14">
    <source>
        <dbReference type="Pfam" id="PF08533"/>
    </source>
</evidence>
<evidence type="ECO:0000256" key="4">
    <source>
        <dbReference type="ARBA" id="ARBA00022723"/>
    </source>
</evidence>
<sequence>MIPTFRRLLTTVFATSLLTATLPAQQAPATPPPLYLGTAWYPEQWPESRWEADLTLMEQAGVRFVRITEFSWSSMEPTEGHYNFDWIDHAIAAAAKHHIAVVLGTPGATPPAWLTQKYPEVLRIKQDGQRDQHGNREQFNWSSPKYLELTHDIVERMAKRYGHNPNVIGWQIDNEYANLSYGDDVKKQFQDWLKAQYKTLDNLNARWTTAYWSESYSDWSQIPIQENYGNPGLLLNWKRFVSDTWRAYQKNQLDVIRPNSDPRQFITTNMMGWFDGYDHYTVSQDLDLASWDDYVGRGHLDVYRNGAAHDLTRGFLRKNFWVMETQPGFVNWNAVNTALDKGEVRAMAWHDVGHGADAVSYWQWRSALNGQEELHGTLVGPDGTPVPLYGEALQLGKDFAKAGPALAGTSPHSQVAILHSYESRWAINWQRHNQNFDPITQILSYYKPLRDLSQSVDIVQPTAPLDSYKLVVAPGLAVLTEEAAKNLITYVQNGGHLVLGQRTAMKDGDNSLQPHRGPGPLTDILGGRVEQFYAIDDADPSAIVPVEGKWGNTTSKIWAEQLSASAPDTEVLMRYGKSNGWLDGQPAAITRKVGKGRITYIGAWMDDATLLTAAKWMTETSGVTAAFGPVPEGVDVYPREGNGKKVFILVNFAKTPQSIRLPSKMYNILDDKDLTTVTLDRYGVVILQPR</sequence>
<feature type="binding site" evidence="10">
    <location>
        <position position="174"/>
    </location>
    <ligand>
        <name>substrate</name>
    </ligand>
</feature>
<proteinExistence type="inferred from homology"/>
<dbReference type="InterPro" id="IPR029062">
    <property type="entry name" value="Class_I_gatase-like"/>
</dbReference>
<feature type="binding site" evidence="10">
    <location>
        <position position="332"/>
    </location>
    <ligand>
        <name>substrate</name>
    </ligand>
</feature>
<dbReference type="InterPro" id="IPR013739">
    <property type="entry name" value="Beta_galactosidase_C"/>
</dbReference>
<evidence type="ECO:0000256" key="9">
    <source>
        <dbReference type="PIRSR" id="PIRSR001084-1"/>
    </source>
</evidence>
<dbReference type="CDD" id="cd03143">
    <property type="entry name" value="A4_beta-galactosidase_middle_domain"/>
    <property type="match status" value="1"/>
</dbReference>
<dbReference type="Gene3D" id="2.60.40.1180">
    <property type="entry name" value="Golgi alpha-mannosidase II"/>
    <property type="match status" value="1"/>
</dbReference>
<keyword evidence="5 8" id="KW-0378">Hydrolase</keyword>
<dbReference type="Pfam" id="PF08532">
    <property type="entry name" value="Glyco_hydro_42M"/>
    <property type="match status" value="1"/>
</dbReference>
<dbReference type="InterPro" id="IPR013738">
    <property type="entry name" value="Beta_galactosidase_Trimer"/>
</dbReference>
<protein>
    <recommendedName>
        <fullName evidence="3 8">Beta-galactosidase</fullName>
        <shortName evidence="8">Beta-gal</shortName>
        <ecNumber evidence="3 8">3.2.1.23</ecNumber>
    </recommendedName>
</protein>
<dbReference type="EC" id="3.2.1.23" evidence="3 8"/>
<evidence type="ECO:0000256" key="10">
    <source>
        <dbReference type="PIRSR" id="PIRSR001084-2"/>
    </source>
</evidence>
<comment type="catalytic activity">
    <reaction evidence="1 8">
        <text>Hydrolysis of terminal non-reducing beta-D-galactose residues in beta-D-galactosides.</text>
        <dbReference type="EC" id="3.2.1.23"/>
    </reaction>
</comment>
<feature type="domain" description="Beta-galactosidase trimerisation" evidence="13">
    <location>
        <begin position="414"/>
        <end position="610"/>
    </location>
</feature>
<keyword evidence="7 8" id="KW-0326">Glycosidase</keyword>
<comment type="similarity">
    <text evidence="2 8">Belongs to the glycosyl hydrolase 42 family.</text>
</comment>
<dbReference type="OrthoDB" id="9800974at2"/>
<evidence type="ECO:0000256" key="1">
    <source>
        <dbReference type="ARBA" id="ARBA00001412"/>
    </source>
</evidence>
<feature type="active site" description="Nucleophile" evidence="9">
    <location>
        <position position="324"/>
    </location>
</feature>
<evidence type="ECO:0000256" key="8">
    <source>
        <dbReference type="PIRNR" id="PIRNR001084"/>
    </source>
</evidence>
<feature type="domain" description="Glycoside hydrolase family 42 N-terminal" evidence="12">
    <location>
        <begin position="40"/>
        <end position="401"/>
    </location>
</feature>
<evidence type="ECO:0000256" key="7">
    <source>
        <dbReference type="ARBA" id="ARBA00023295"/>
    </source>
</evidence>
<feature type="domain" description="Beta-galactosidase C-terminal" evidence="14">
    <location>
        <begin position="633"/>
        <end position="688"/>
    </location>
</feature>
<dbReference type="Pfam" id="PF02449">
    <property type="entry name" value="Glyco_hydro_42"/>
    <property type="match status" value="1"/>
</dbReference>
<dbReference type="PANTHER" id="PTHR36447:SF2">
    <property type="entry name" value="BETA-GALACTOSIDASE YESZ"/>
    <property type="match status" value="1"/>
</dbReference>
<keyword evidence="4" id="KW-0479">Metal-binding</keyword>
<evidence type="ECO:0000259" key="13">
    <source>
        <dbReference type="Pfam" id="PF08532"/>
    </source>
</evidence>
<dbReference type="AlphaFoldDB" id="A0A428MEA5"/>
<dbReference type="PIRSF" id="PIRSF001084">
    <property type="entry name" value="B-galactosidase"/>
    <property type="match status" value="1"/>
</dbReference>
<dbReference type="SUPFAM" id="SSF51445">
    <property type="entry name" value="(Trans)glycosidases"/>
    <property type="match status" value="1"/>
</dbReference>
<dbReference type="GO" id="GO:0004565">
    <property type="term" value="F:beta-galactosidase activity"/>
    <property type="evidence" value="ECO:0007669"/>
    <property type="project" value="UniProtKB-EC"/>
</dbReference>
<dbReference type="PANTHER" id="PTHR36447">
    <property type="entry name" value="BETA-GALACTOSIDASE GANA"/>
    <property type="match status" value="1"/>
</dbReference>
<dbReference type="InterPro" id="IPR013780">
    <property type="entry name" value="Glyco_hydro_b"/>
</dbReference>
<dbReference type="GO" id="GO:0009341">
    <property type="term" value="C:beta-galactosidase complex"/>
    <property type="evidence" value="ECO:0007669"/>
    <property type="project" value="InterPro"/>
</dbReference>
<dbReference type="GO" id="GO:0006012">
    <property type="term" value="P:galactose metabolic process"/>
    <property type="evidence" value="ECO:0007669"/>
    <property type="project" value="InterPro"/>
</dbReference>
<gene>
    <name evidence="15" type="ORF">EDE15_0696</name>
</gene>
<dbReference type="Pfam" id="PF08533">
    <property type="entry name" value="Glyco_hydro_42C"/>
    <property type="match status" value="1"/>
</dbReference>
<feature type="chain" id="PRO_5019040516" description="Beta-galactosidase" evidence="11">
    <location>
        <begin position="27"/>
        <end position="690"/>
    </location>
</feature>
<evidence type="ECO:0000256" key="6">
    <source>
        <dbReference type="ARBA" id="ARBA00022833"/>
    </source>
</evidence>
<keyword evidence="11" id="KW-0732">Signal</keyword>
<evidence type="ECO:0000256" key="2">
    <source>
        <dbReference type="ARBA" id="ARBA00005940"/>
    </source>
</evidence>
<dbReference type="EMBL" id="RSDW01000001">
    <property type="protein sequence ID" value="RSL15215.1"/>
    <property type="molecule type" value="Genomic_DNA"/>
</dbReference>
<accession>A0A428MEA5</accession>
<dbReference type="Proteomes" id="UP000269669">
    <property type="component" value="Unassembled WGS sequence"/>
</dbReference>
<feature type="active site" description="Proton donor" evidence="9">
    <location>
        <position position="175"/>
    </location>
</feature>
<evidence type="ECO:0000256" key="3">
    <source>
        <dbReference type="ARBA" id="ARBA00012756"/>
    </source>
</evidence>
<dbReference type="GO" id="GO:0046872">
    <property type="term" value="F:metal ion binding"/>
    <property type="evidence" value="ECO:0007669"/>
    <property type="project" value="UniProtKB-KW"/>
</dbReference>
<evidence type="ECO:0000313" key="15">
    <source>
        <dbReference type="EMBL" id="RSL15215.1"/>
    </source>
</evidence>
<dbReference type="Gene3D" id="3.40.50.880">
    <property type="match status" value="1"/>
</dbReference>
<evidence type="ECO:0000313" key="16">
    <source>
        <dbReference type="Proteomes" id="UP000269669"/>
    </source>
</evidence>
<dbReference type="InterPro" id="IPR003476">
    <property type="entry name" value="Glyco_hydro_42"/>
</dbReference>
<comment type="caution">
    <text evidence="15">The sequence shown here is derived from an EMBL/GenBank/DDBJ whole genome shotgun (WGS) entry which is preliminary data.</text>
</comment>
<dbReference type="InterPro" id="IPR017853">
    <property type="entry name" value="GH"/>
</dbReference>
<dbReference type="SUPFAM" id="SSF52317">
    <property type="entry name" value="Class I glutamine amidotransferase-like"/>
    <property type="match status" value="1"/>
</dbReference>
<keyword evidence="6" id="KW-0862">Zinc</keyword>
<reference evidence="15 16" key="1">
    <citation type="submission" date="2018-12" db="EMBL/GenBank/DDBJ databases">
        <title>Sequencing of bacterial isolates from soil warming experiment in Harvard Forest, Massachusetts, USA.</title>
        <authorList>
            <person name="Deangelis K."/>
        </authorList>
    </citation>
    <scope>NUCLEOTIDE SEQUENCE [LARGE SCALE GENOMIC DNA]</scope>
    <source>
        <strain evidence="15 16">EB153</strain>
    </source>
</reference>
<dbReference type="RefSeq" id="WP_125483981.1">
    <property type="nucleotide sequence ID" value="NZ_RSDW01000001.1"/>
</dbReference>
<dbReference type="Gene3D" id="3.20.20.80">
    <property type="entry name" value="Glycosidases"/>
    <property type="match status" value="1"/>
</dbReference>
<dbReference type="InterPro" id="IPR013529">
    <property type="entry name" value="Glyco_hydro_42_N"/>
</dbReference>
<evidence type="ECO:0000256" key="5">
    <source>
        <dbReference type="ARBA" id="ARBA00022801"/>
    </source>
</evidence>
<evidence type="ECO:0000256" key="11">
    <source>
        <dbReference type="SAM" id="SignalP"/>
    </source>
</evidence>
<feature type="signal peptide" evidence="11">
    <location>
        <begin position="1"/>
        <end position="26"/>
    </location>
</feature>
<feature type="binding site" evidence="10">
    <location>
        <position position="136"/>
    </location>
    <ligand>
        <name>substrate</name>
    </ligand>
</feature>